<dbReference type="EMBL" id="CP020472">
    <property type="protein sequence ID" value="ARD23280.1"/>
    <property type="molecule type" value="Genomic_DNA"/>
</dbReference>
<feature type="domain" description="CzcB-like barrel-sandwich hybrid" evidence="5">
    <location>
        <begin position="70"/>
        <end position="204"/>
    </location>
</feature>
<dbReference type="Proteomes" id="UP000191820">
    <property type="component" value="Chromosome"/>
</dbReference>
<dbReference type="NCBIfam" id="TIGR01730">
    <property type="entry name" value="RND_mfp"/>
    <property type="match status" value="1"/>
</dbReference>
<dbReference type="InterPro" id="IPR058792">
    <property type="entry name" value="Beta-barrel_RND_2"/>
</dbReference>
<comment type="similarity">
    <text evidence="1">Belongs to the membrane fusion protein (MFP) (TC 8.A.1) family.</text>
</comment>
<dbReference type="Gene3D" id="2.40.50.100">
    <property type="match status" value="1"/>
</dbReference>
<evidence type="ECO:0000259" key="4">
    <source>
        <dbReference type="Pfam" id="PF25954"/>
    </source>
</evidence>
<keyword evidence="2" id="KW-0175">Coiled coil</keyword>
<organism evidence="6 7">
    <name type="scientific">Shewanella japonica</name>
    <dbReference type="NCBI Taxonomy" id="93973"/>
    <lineage>
        <taxon>Bacteria</taxon>
        <taxon>Pseudomonadati</taxon>
        <taxon>Pseudomonadota</taxon>
        <taxon>Gammaproteobacteria</taxon>
        <taxon>Alteromonadales</taxon>
        <taxon>Shewanellaceae</taxon>
        <taxon>Shewanella</taxon>
    </lineage>
</organism>
<dbReference type="Pfam" id="PF25973">
    <property type="entry name" value="BSH_CzcB"/>
    <property type="match status" value="1"/>
</dbReference>
<gene>
    <name evidence="6" type="ORF">SJ2017_3003</name>
</gene>
<dbReference type="PANTHER" id="PTHR30469:SF11">
    <property type="entry name" value="BLL4320 PROTEIN"/>
    <property type="match status" value="1"/>
</dbReference>
<evidence type="ECO:0000256" key="3">
    <source>
        <dbReference type="SAM" id="SignalP"/>
    </source>
</evidence>
<evidence type="ECO:0000256" key="1">
    <source>
        <dbReference type="ARBA" id="ARBA00009477"/>
    </source>
</evidence>
<name>A0ABM6JPM6_9GAMM</name>
<sequence length="371" mass="40829">MKTATRSLSALSIVISFLLLSGCGNDETIPTPSVAVPNVITQPLRFNSSYQHQQSYTGTVRSADTTGVGFELAGKLSDIIVDSGDAVIKGQKLATLNTQLLEAEQQQLSASLQQTQADLDLAQSNLERSIELKKKQYVSEQQFDETQQQVASLLANQKRLKASLYATELKLEKSTLVAPFNGTISKRHHNLGEVIALGSPVFTLIGTNQQQAYIGVPHSVAQTLESNQVVDIRIGDQTHKGLIAGISAEIDPVTRTVQLRIDLPNNSQVINGEIAYLEYQQQIADAGYWVPISSLTDGVRGLWNVFVVTKNEQGQARIERRDVDILYTTEKQAYINGAIQKDDVIITQGLHKLVVGQRVNPLLRLWRGHYD</sequence>
<dbReference type="InterPro" id="IPR006143">
    <property type="entry name" value="RND_pump_MFP"/>
</dbReference>
<dbReference type="Gene3D" id="1.10.287.470">
    <property type="entry name" value="Helix hairpin bin"/>
    <property type="match status" value="1"/>
</dbReference>
<feature type="chain" id="PRO_5047394170" evidence="3">
    <location>
        <begin position="27"/>
        <end position="371"/>
    </location>
</feature>
<keyword evidence="7" id="KW-1185">Reference proteome</keyword>
<dbReference type="RefSeq" id="WP_080916287.1">
    <property type="nucleotide sequence ID" value="NZ_CP020472.1"/>
</dbReference>
<dbReference type="SUPFAM" id="SSF111369">
    <property type="entry name" value="HlyD-like secretion proteins"/>
    <property type="match status" value="1"/>
</dbReference>
<dbReference type="PANTHER" id="PTHR30469">
    <property type="entry name" value="MULTIDRUG RESISTANCE PROTEIN MDTA"/>
    <property type="match status" value="1"/>
</dbReference>
<feature type="domain" description="CusB-like beta-barrel" evidence="4">
    <location>
        <begin position="216"/>
        <end position="268"/>
    </location>
</feature>
<protein>
    <submittedName>
        <fullName evidence="6">Efflux transporter periplasmic adaptor subunit</fullName>
    </submittedName>
</protein>
<dbReference type="PROSITE" id="PS51257">
    <property type="entry name" value="PROKAR_LIPOPROTEIN"/>
    <property type="match status" value="1"/>
</dbReference>
<keyword evidence="3" id="KW-0732">Signal</keyword>
<dbReference type="Gene3D" id="2.40.30.170">
    <property type="match status" value="1"/>
</dbReference>
<dbReference type="Pfam" id="PF25954">
    <property type="entry name" value="Beta-barrel_RND_2"/>
    <property type="match status" value="1"/>
</dbReference>
<dbReference type="InterPro" id="IPR058647">
    <property type="entry name" value="BSH_CzcB-like"/>
</dbReference>
<feature type="coiled-coil region" evidence="2">
    <location>
        <begin position="105"/>
        <end position="132"/>
    </location>
</feature>
<reference evidence="6 7" key="1">
    <citation type="submission" date="2017-03" db="EMBL/GenBank/DDBJ databases">
        <title>Genome sequencing of Shewanella japonica KCTC 22435.</title>
        <authorList>
            <person name="Kim K.M."/>
        </authorList>
    </citation>
    <scope>NUCLEOTIDE SEQUENCE [LARGE SCALE GENOMIC DNA]</scope>
    <source>
        <strain evidence="6 7">KCTC 22435</strain>
    </source>
</reference>
<evidence type="ECO:0000259" key="5">
    <source>
        <dbReference type="Pfam" id="PF25973"/>
    </source>
</evidence>
<feature type="signal peptide" evidence="3">
    <location>
        <begin position="1"/>
        <end position="26"/>
    </location>
</feature>
<evidence type="ECO:0000256" key="2">
    <source>
        <dbReference type="SAM" id="Coils"/>
    </source>
</evidence>
<evidence type="ECO:0000313" key="7">
    <source>
        <dbReference type="Proteomes" id="UP000191820"/>
    </source>
</evidence>
<dbReference type="Gene3D" id="2.40.420.20">
    <property type="match status" value="1"/>
</dbReference>
<accession>A0ABM6JPM6</accession>
<evidence type="ECO:0000313" key="6">
    <source>
        <dbReference type="EMBL" id="ARD23280.1"/>
    </source>
</evidence>
<proteinExistence type="inferred from homology"/>